<dbReference type="FunFam" id="2.170.150.10:FF:000002">
    <property type="entry name" value="Translationally-controlled tumor protein homolog"/>
    <property type="match status" value="1"/>
</dbReference>
<feature type="region of interest" description="Disordered" evidence="3">
    <location>
        <begin position="322"/>
        <end position="348"/>
    </location>
</feature>
<feature type="compositionally biased region" description="Polar residues" evidence="3">
    <location>
        <begin position="331"/>
        <end position="343"/>
    </location>
</feature>
<evidence type="ECO:0000313" key="6">
    <source>
        <dbReference type="Proteomes" id="UP000250140"/>
    </source>
</evidence>
<feature type="compositionally biased region" description="Low complexity" evidence="3">
    <location>
        <begin position="180"/>
        <end position="199"/>
    </location>
</feature>
<evidence type="ECO:0000259" key="4">
    <source>
        <dbReference type="PROSITE" id="PS51797"/>
    </source>
</evidence>
<keyword evidence="2" id="KW-0694">RNA-binding</keyword>
<dbReference type="GO" id="GO:0030422">
    <property type="term" value="P:siRNA processing"/>
    <property type="evidence" value="ECO:0007669"/>
    <property type="project" value="TreeGrafter"/>
</dbReference>
<dbReference type="Gene3D" id="2.170.150.10">
    <property type="entry name" value="Metal Binding Protein, Guanine Nucleotide Exchange Factor, Chain A"/>
    <property type="match status" value="1"/>
</dbReference>
<dbReference type="GO" id="GO:0031380">
    <property type="term" value="C:nuclear RNA-directed RNA polymerase complex"/>
    <property type="evidence" value="ECO:0007669"/>
    <property type="project" value="TreeGrafter"/>
</dbReference>
<dbReference type="InterPro" id="IPR011057">
    <property type="entry name" value="Mss4-like_sf"/>
</dbReference>
<dbReference type="OrthoDB" id="10055769at2759"/>
<dbReference type="EC" id="2.7.7.48" evidence="2"/>
<gene>
    <name evidence="5" type="ORF">AOQ84DRAFT_224803</name>
</gene>
<dbReference type="PROSITE" id="PS01002">
    <property type="entry name" value="TCTP_1"/>
    <property type="match status" value="1"/>
</dbReference>
<evidence type="ECO:0000256" key="2">
    <source>
        <dbReference type="RuleBase" id="RU363098"/>
    </source>
</evidence>
<keyword evidence="2" id="KW-0808">Transferase</keyword>
<comment type="similarity">
    <text evidence="2">Belongs to the RdRP family.</text>
</comment>
<dbReference type="GO" id="GO:0003723">
    <property type="term" value="F:RNA binding"/>
    <property type="evidence" value="ECO:0007669"/>
    <property type="project" value="UniProtKB-KW"/>
</dbReference>
<comment type="similarity">
    <text evidence="1">Belongs to the TCTP family.</text>
</comment>
<keyword evidence="6" id="KW-1185">Reference proteome</keyword>
<dbReference type="GO" id="GO:0003968">
    <property type="term" value="F:RNA-directed RNA polymerase activity"/>
    <property type="evidence" value="ECO:0007669"/>
    <property type="project" value="UniProtKB-KW"/>
</dbReference>
<feature type="domain" description="TCTP" evidence="4">
    <location>
        <begin position="1"/>
        <end position="169"/>
    </location>
</feature>
<dbReference type="SUPFAM" id="SSF51316">
    <property type="entry name" value="Mss4-like"/>
    <property type="match status" value="1"/>
</dbReference>
<proteinExistence type="inferred from homology"/>
<keyword evidence="2" id="KW-0696">RNA-directed RNA polymerase</keyword>
<name>A0A8E2JXZ8_9PEZI</name>
<dbReference type="InterPro" id="IPR018103">
    <property type="entry name" value="Translation_control_tumour_CS"/>
</dbReference>
<dbReference type="InterPro" id="IPR034737">
    <property type="entry name" value="TCTP"/>
</dbReference>
<dbReference type="Gene3D" id="1.10.8.790">
    <property type="entry name" value="RNA-dependent RNA polymerase, slab domain, helical subdomain-like"/>
    <property type="match status" value="1"/>
</dbReference>
<dbReference type="Pfam" id="PF00838">
    <property type="entry name" value="TCTP"/>
    <property type="match status" value="1"/>
</dbReference>
<comment type="catalytic activity">
    <reaction evidence="2">
        <text>RNA(n) + a ribonucleoside 5'-triphosphate = RNA(n+1) + diphosphate</text>
        <dbReference type="Rhea" id="RHEA:21248"/>
        <dbReference type="Rhea" id="RHEA-COMP:14527"/>
        <dbReference type="Rhea" id="RHEA-COMP:17342"/>
        <dbReference type="ChEBI" id="CHEBI:33019"/>
        <dbReference type="ChEBI" id="CHEBI:61557"/>
        <dbReference type="ChEBI" id="CHEBI:140395"/>
        <dbReference type="EC" id="2.7.7.48"/>
    </reaction>
</comment>
<reference evidence="5 6" key="1">
    <citation type="journal article" date="2016" name="Nat. Commun.">
        <title>Ectomycorrhizal ecology is imprinted in the genome of the dominant symbiotic fungus Cenococcum geophilum.</title>
        <authorList>
            <consortium name="DOE Joint Genome Institute"/>
            <person name="Peter M."/>
            <person name="Kohler A."/>
            <person name="Ohm R.A."/>
            <person name="Kuo A."/>
            <person name="Krutzmann J."/>
            <person name="Morin E."/>
            <person name="Arend M."/>
            <person name="Barry K.W."/>
            <person name="Binder M."/>
            <person name="Choi C."/>
            <person name="Clum A."/>
            <person name="Copeland A."/>
            <person name="Grisel N."/>
            <person name="Haridas S."/>
            <person name="Kipfer T."/>
            <person name="LaButti K."/>
            <person name="Lindquist E."/>
            <person name="Lipzen A."/>
            <person name="Maire R."/>
            <person name="Meier B."/>
            <person name="Mihaltcheva S."/>
            <person name="Molinier V."/>
            <person name="Murat C."/>
            <person name="Poggeler S."/>
            <person name="Quandt C.A."/>
            <person name="Sperisen C."/>
            <person name="Tritt A."/>
            <person name="Tisserant E."/>
            <person name="Crous P.W."/>
            <person name="Henrissat B."/>
            <person name="Nehls U."/>
            <person name="Egli S."/>
            <person name="Spatafora J.W."/>
            <person name="Grigoriev I.V."/>
            <person name="Martin F.M."/>
        </authorList>
    </citation>
    <scope>NUCLEOTIDE SEQUENCE [LARGE SCALE GENOMIC DNA]</scope>
    <source>
        <strain evidence="5 6">CBS 207.34</strain>
    </source>
</reference>
<dbReference type="Proteomes" id="UP000250140">
    <property type="component" value="Unassembled WGS sequence"/>
</dbReference>
<dbReference type="InterPro" id="IPR018105">
    <property type="entry name" value="Translational_control_tumour_p"/>
</dbReference>
<organism evidence="5 6">
    <name type="scientific">Glonium stellatum</name>
    <dbReference type="NCBI Taxonomy" id="574774"/>
    <lineage>
        <taxon>Eukaryota</taxon>
        <taxon>Fungi</taxon>
        <taxon>Dikarya</taxon>
        <taxon>Ascomycota</taxon>
        <taxon>Pezizomycotina</taxon>
        <taxon>Dothideomycetes</taxon>
        <taxon>Pleosporomycetidae</taxon>
        <taxon>Gloniales</taxon>
        <taxon>Gloniaceae</taxon>
        <taxon>Glonium</taxon>
    </lineage>
</organism>
<protein>
    <recommendedName>
        <fullName evidence="2">RNA-dependent RNA polymerase</fullName>
        <ecNumber evidence="2">2.7.7.48</ecNumber>
    </recommendedName>
</protein>
<dbReference type="InterPro" id="IPR057596">
    <property type="entry name" value="RDRP_core"/>
</dbReference>
<feature type="region of interest" description="Disordered" evidence="3">
    <location>
        <begin position="401"/>
        <end position="443"/>
    </location>
</feature>
<dbReference type="InterPro" id="IPR011323">
    <property type="entry name" value="Mss4/transl-control_tumour"/>
</dbReference>
<dbReference type="PANTHER" id="PTHR23079:SF55">
    <property type="entry name" value="RNA-DIRECTED RNA POLYMERASE"/>
    <property type="match status" value="1"/>
</dbReference>
<dbReference type="PANTHER" id="PTHR23079">
    <property type="entry name" value="RNA-DEPENDENT RNA POLYMERASE"/>
    <property type="match status" value="1"/>
</dbReference>
<sequence length="1457" mass="164164">MIIYKDLITGDEIISDSYNLKEIDGVAYEADCKKITVGNDNIDIGANPSAEEGDEGVEDSAQTVIDVVHSFRLNETSFDKKSYLSHLKTYMKKVKDGMKEKGANEDEIKEFEKLASGFAKKIVANFKDYEFLIGESMDPDGMVILLNYREDGVTPYVTVWKHAGPNLTVDTDVPRNQHGTATAQTSAYAATYTTEPGTPTDEDEEYLTPPQSPTLAAVAPNRRAQMGPPVRNPGALDDLLERAKSKKRMSESSSEDEQSPKYSKTSHGRQPRESDQDIPNWEQQNHRHDSFSTSTSYPAAANTSFDSTTTSATTSAATSFSSVFSADGSRPTATTNTSFCSDTTEPDDIRYPDLTANLGPSATPTSSTTMGSLDDDTLLDVLRAHELVEEPLSQPLNDLSLGLGEEPGAHVDQGDGSGDAGHPITPETNGTDANIDSTPRKKSVHYQIRDLPNQGLFVRDTPPNMDKAPFIVRRESCRVASDNGIHPEEVMADYNHALSDYEKFWSAIDENPKCSKIKRRGPMKGWLAAKNDFIGFAFKGKLLVNTKNSGPVFNLQLEPLQMELSCRFERAFGSDRFLYLSVPTLEQKSLPSQFKSEPQFGYLKNAYQEWLLGEHSFLGRKWEVFHTAPQKRDKKAGLKRKDEDLGQRVILFATKGCDILSKYDFDKGLRDPSYYSKYHEMTIGEVYNWFIPLERNAEESFCKAYARLDLGLSKTTPTLTFKPSQVNLREEDTLADGTPEDTRFNDPTIEPDKYGTPTKLHVMSDGCAQISVGAARLVWKSLKRAGAIPSAFQARIGGAKGVWMLSAPTGTEDPKHLNIWIDITKSQLKFEPHEEDRNDRTFDINRLTFELVGYSSHHRAAELHNLFVPIMIDRGVPRDKLVRIMNERLDFEREQLLELVSEPRRLRKWVNEQGPMLEERVRDGAAPAWQAGLPQPLAEKIIFLLESGFSPMTSPFLAYSFNRFLDRQLTRIQQKLGIPLGRATHMYGVADPLGILEPGEIHMHFSSIFVDDMTGEAYTFLDNREVLVGRQPACRRSDMQKVRAVFKPELAHLVDIVVFASKGTYPLAAKLQGGDYDGDTFWLCWEPDLVSQFRNAPAPVETPSTETYGIEVERRTLRDVMGLGGPAGIDNFRKEAFAFKNAPDLLGICTNYHENLCYFEDCIDSPGINAICDIHDLLVDSAKQGYKFGMDAWRNFLRHDPRVPNRDPSRPAYKEAIKQSEEALRNLTRQKVKKQKWTPKEGNALDYLYFKVIVPHTEETLRQFDELFANADGSDANLQFPYDTLTSSSDDEVKEELKRLDESFAELYHKWGTLWNRKSDSIHTDEDNDYLERCFTSYQAIQPVNTECSRIRLWTEQLIPGVPTYWDVLKASALTSKYGKYPKKASFIFNMAGKELAYLKANSGDNSRILNWEMYGGLKPRKIKSLVRKRGGMDDEEAEDFETATEDVDVVLDEAWE</sequence>
<dbReference type="InterPro" id="IPR007855">
    <property type="entry name" value="RDRP"/>
</dbReference>
<keyword evidence="2" id="KW-0548">Nucleotidyltransferase</keyword>
<feature type="region of interest" description="Disordered" evidence="3">
    <location>
        <begin position="170"/>
        <end position="298"/>
    </location>
</feature>
<evidence type="ECO:0000313" key="5">
    <source>
        <dbReference type="EMBL" id="OCL13653.1"/>
    </source>
</evidence>
<accession>A0A8E2JXZ8</accession>
<evidence type="ECO:0000256" key="1">
    <source>
        <dbReference type="PROSITE-ProRule" id="PRU01133"/>
    </source>
</evidence>
<feature type="compositionally biased region" description="Polar residues" evidence="3">
    <location>
        <begin position="426"/>
        <end position="437"/>
    </location>
</feature>
<dbReference type="PROSITE" id="PS51797">
    <property type="entry name" value="TCTP_3"/>
    <property type="match status" value="1"/>
</dbReference>
<dbReference type="EMBL" id="KV748690">
    <property type="protein sequence ID" value="OCL13653.1"/>
    <property type="molecule type" value="Genomic_DNA"/>
</dbReference>
<dbReference type="Pfam" id="PF05183">
    <property type="entry name" value="RdRP"/>
    <property type="match status" value="1"/>
</dbReference>
<dbReference type="PRINTS" id="PR01653">
    <property type="entry name" value="TCTPROTEIN"/>
</dbReference>
<evidence type="ECO:0000256" key="3">
    <source>
        <dbReference type="SAM" id="MobiDB-lite"/>
    </source>
</evidence>